<sequence>MAEVVANGGEDSVGGVTNGVGEMDCGPSSGWP</sequence>
<dbReference type="AlphaFoldDB" id="A0A1W2E690"/>
<evidence type="ECO:0000256" key="1">
    <source>
        <dbReference type="SAM" id="MobiDB-lite"/>
    </source>
</evidence>
<reference evidence="2 3" key="1">
    <citation type="submission" date="2017-04" db="EMBL/GenBank/DDBJ databases">
        <authorList>
            <person name="Afonso C.L."/>
            <person name="Miller P.J."/>
            <person name="Scott M.A."/>
            <person name="Spackman E."/>
            <person name="Goraichik I."/>
            <person name="Dimitrov K.M."/>
            <person name="Suarez D.L."/>
            <person name="Swayne D.E."/>
        </authorList>
    </citation>
    <scope>NUCLEOTIDE SEQUENCE [LARGE SCALE GENOMIC DNA]</scope>
    <source>
        <strain evidence="2 3">CGMCC 1.10972</strain>
    </source>
</reference>
<dbReference type="Proteomes" id="UP000192656">
    <property type="component" value="Unassembled WGS sequence"/>
</dbReference>
<name>A0A1W2E690_9HYPH</name>
<keyword evidence="3" id="KW-1185">Reference proteome</keyword>
<organism evidence="2 3">
    <name type="scientific">Fulvimarina manganoxydans</name>
    <dbReference type="NCBI Taxonomy" id="937218"/>
    <lineage>
        <taxon>Bacteria</taxon>
        <taxon>Pseudomonadati</taxon>
        <taxon>Pseudomonadota</taxon>
        <taxon>Alphaproteobacteria</taxon>
        <taxon>Hyphomicrobiales</taxon>
        <taxon>Aurantimonadaceae</taxon>
        <taxon>Fulvimarina</taxon>
    </lineage>
</organism>
<dbReference type="EMBL" id="FWXR01000021">
    <property type="protein sequence ID" value="SMD04952.1"/>
    <property type="molecule type" value="Genomic_DNA"/>
</dbReference>
<protein>
    <submittedName>
        <fullName evidence="2">Uncharacterized protein</fullName>
    </submittedName>
</protein>
<gene>
    <name evidence="2" type="ORF">SAMN06297251_12158</name>
</gene>
<proteinExistence type="predicted"/>
<feature type="region of interest" description="Disordered" evidence="1">
    <location>
        <begin position="1"/>
        <end position="32"/>
    </location>
</feature>
<accession>A0A1W2E690</accession>
<evidence type="ECO:0000313" key="3">
    <source>
        <dbReference type="Proteomes" id="UP000192656"/>
    </source>
</evidence>
<evidence type="ECO:0000313" key="2">
    <source>
        <dbReference type="EMBL" id="SMD04952.1"/>
    </source>
</evidence>